<evidence type="ECO:0000313" key="1">
    <source>
        <dbReference type="EMBL" id="TFK81043.1"/>
    </source>
</evidence>
<dbReference type="Proteomes" id="UP000308197">
    <property type="component" value="Unassembled WGS sequence"/>
</dbReference>
<dbReference type="EMBL" id="ML211664">
    <property type="protein sequence ID" value="TFK81043.1"/>
    <property type="molecule type" value="Genomic_DNA"/>
</dbReference>
<dbReference type="InParanoid" id="A0A5C3P5H1"/>
<organism evidence="1 2">
    <name type="scientific">Polyporus arcularius HHB13444</name>
    <dbReference type="NCBI Taxonomy" id="1314778"/>
    <lineage>
        <taxon>Eukaryota</taxon>
        <taxon>Fungi</taxon>
        <taxon>Dikarya</taxon>
        <taxon>Basidiomycota</taxon>
        <taxon>Agaricomycotina</taxon>
        <taxon>Agaricomycetes</taxon>
        <taxon>Polyporales</taxon>
        <taxon>Polyporaceae</taxon>
        <taxon>Polyporus</taxon>
    </lineage>
</organism>
<gene>
    <name evidence="1" type="ORF">K466DRAFT_604828</name>
</gene>
<reference evidence="1 2" key="1">
    <citation type="journal article" date="2019" name="Nat. Ecol. Evol.">
        <title>Megaphylogeny resolves global patterns of mushroom evolution.</title>
        <authorList>
            <person name="Varga T."/>
            <person name="Krizsan K."/>
            <person name="Foldi C."/>
            <person name="Dima B."/>
            <person name="Sanchez-Garcia M."/>
            <person name="Sanchez-Ramirez S."/>
            <person name="Szollosi G.J."/>
            <person name="Szarkandi J.G."/>
            <person name="Papp V."/>
            <person name="Albert L."/>
            <person name="Andreopoulos W."/>
            <person name="Angelini C."/>
            <person name="Antonin V."/>
            <person name="Barry K.W."/>
            <person name="Bougher N.L."/>
            <person name="Buchanan P."/>
            <person name="Buyck B."/>
            <person name="Bense V."/>
            <person name="Catcheside P."/>
            <person name="Chovatia M."/>
            <person name="Cooper J."/>
            <person name="Damon W."/>
            <person name="Desjardin D."/>
            <person name="Finy P."/>
            <person name="Geml J."/>
            <person name="Haridas S."/>
            <person name="Hughes K."/>
            <person name="Justo A."/>
            <person name="Karasinski D."/>
            <person name="Kautmanova I."/>
            <person name="Kiss B."/>
            <person name="Kocsube S."/>
            <person name="Kotiranta H."/>
            <person name="LaButti K.M."/>
            <person name="Lechner B.E."/>
            <person name="Liimatainen K."/>
            <person name="Lipzen A."/>
            <person name="Lukacs Z."/>
            <person name="Mihaltcheva S."/>
            <person name="Morgado L.N."/>
            <person name="Niskanen T."/>
            <person name="Noordeloos M.E."/>
            <person name="Ohm R.A."/>
            <person name="Ortiz-Santana B."/>
            <person name="Ovrebo C."/>
            <person name="Racz N."/>
            <person name="Riley R."/>
            <person name="Savchenko A."/>
            <person name="Shiryaev A."/>
            <person name="Soop K."/>
            <person name="Spirin V."/>
            <person name="Szebenyi C."/>
            <person name="Tomsovsky M."/>
            <person name="Tulloss R.E."/>
            <person name="Uehling J."/>
            <person name="Grigoriev I.V."/>
            <person name="Vagvolgyi C."/>
            <person name="Papp T."/>
            <person name="Martin F.M."/>
            <person name="Miettinen O."/>
            <person name="Hibbett D.S."/>
            <person name="Nagy L.G."/>
        </authorList>
    </citation>
    <scope>NUCLEOTIDE SEQUENCE [LARGE SCALE GENOMIC DNA]</scope>
    <source>
        <strain evidence="1 2">HHB13444</strain>
    </source>
</reference>
<dbReference type="AlphaFoldDB" id="A0A5C3P5H1"/>
<keyword evidence="2" id="KW-1185">Reference proteome</keyword>
<sequence length="149" mass="16876">MASQTYPKVLLSTLKGDVKITSEHRFDSKLRYDSEPVQVVIAEVMPETYGIVIRKCDPDPLVIYSVVIDEETKFGCSEFSRLVTLMIYDDEVEQWVDECSLDFDGELDWLECVRLLNQAKSQIALRKIVVRQNLARAVAAEFGGAQANI</sequence>
<proteinExistence type="predicted"/>
<name>A0A5C3P5H1_9APHY</name>
<protein>
    <submittedName>
        <fullName evidence="1">Uncharacterized protein</fullName>
    </submittedName>
</protein>
<accession>A0A5C3P5H1</accession>
<evidence type="ECO:0000313" key="2">
    <source>
        <dbReference type="Proteomes" id="UP000308197"/>
    </source>
</evidence>